<gene>
    <name evidence="1" type="ORF">SAMN04488131_1092</name>
</gene>
<name>A0A1I2G266_9FLAO</name>
<dbReference type="OrthoDB" id="1437451at2"/>
<keyword evidence="2" id="KW-1185">Reference proteome</keyword>
<organism evidence="1 2">
    <name type="scientific">Flavobacterium xueshanense</name>
    <dbReference type="NCBI Taxonomy" id="935223"/>
    <lineage>
        <taxon>Bacteria</taxon>
        <taxon>Pseudomonadati</taxon>
        <taxon>Bacteroidota</taxon>
        <taxon>Flavobacteriia</taxon>
        <taxon>Flavobacteriales</taxon>
        <taxon>Flavobacteriaceae</taxon>
        <taxon>Flavobacterium</taxon>
    </lineage>
</organism>
<evidence type="ECO:0000313" key="2">
    <source>
        <dbReference type="Proteomes" id="UP000198596"/>
    </source>
</evidence>
<dbReference type="AlphaFoldDB" id="A0A1I2G266"/>
<sequence length="289" mass="34418">MNINQDRFSVDFGETKIIWNYGIPIIVPVNFSIEQEKYLKAALTTIQYGNVSVDNTLKTYFKDFEKNEKIRFSNSKDNINYKYDSLINEILKFQKQTFEKMSRKLLKYNFVDDLESISFCGLIFKRLISSFDASRNLIKQGFYFETYSLIRQMLEQIAFAYNISGKDNFEEFISPTKCISSLKDFYPYSGKFYGLLSSKTHIDKSQIERFFYVDENGEGQIILRSLQYSMETAVDLLIILDLYCCVFEYIFKDKISKYQFIENETTLNEKRITRVFYHQIFEKYRTLNK</sequence>
<protein>
    <submittedName>
        <fullName evidence="1">Uncharacterized protein</fullName>
    </submittedName>
</protein>
<dbReference type="RefSeq" id="WP_091205440.1">
    <property type="nucleotide sequence ID" value="NZ_FONQ01000009.1"/>
</dbReference>
<dbReference type="EMBL" id="FONQ01000009">
    <property type="protein sequence ID" value="SFF11060.1"/>
    <property type="molecule type" value="Genomic_DNA"/>
</dbReference>
<reference evidence="2" key="1">
    <citation type="submission" date="2016-10" db="EMBL/GenBank/DDBJ databases">
        <authorList>
            <person name="Varghese N."/>
            <person name="Submissions S."/>
        </authorList>
    </citation>
    <scope>NUCLEOTIDE SEQUENCE [LARGE SCALE GENOMIC DNA]</scope>
    <source>
        <strain evidence="2">CGMCC 1.9227</strain>
    </source>
</reference>
<proteinExistence type="predicted"/>
<evidence type="ECO:0000313" key="1">
    <source>
        <dbReference type="EMBL" id="SFF11060.1"/>
    </source>
</evidence>
<dbReference type="Proteomes" id="UP000198596">
    <property type="component" value="Unassembled WGS sequence"/>
</dbReference>
<accession>A0A1I2G266</accession>